<dbReference type="InterPro" id="IPR010614">
    <property type="entry name" value="RAD3-like_helicase_DEAD"/>
</dbReference>
<keyword evidence="9" id="KW-0408">Iron</keyword>
<dbReference type="PROSITE" id="PS51193">
    <property type="entry name" value="HELICASE_ATP_BIND_2"/>
    <property type="match status" value="1"/>
</dbReference>
<evidence type="ECO:0000256" key="10">
    <source>
        <dbReference type="ARBA" id="ARBA00023014"/>
    </source>
</evidence>
<dbReference type="SMART" id="SM00491">
    <property type="entry name" value="HELICc2"/>
    <property type="match status" value="1"/>
</dbReference>
<dbReference type="GO" id="GO:0005524">
    <property type="term" value="F:ATP binding"/>
    <property type="evidence" value="ECO:0007669"/>
    <property type="project" value="UniProtKB-KW"/>
</dbReference>
<keyword evidence="6" id="KW-0378">Hydrolase</keyword>
<evidence type="ECO:0000256" key="16">
    <source>
        <dbReference type="SAM" id="MobiDB-lite"/>
    </source>
</evidence>
<keyword evidence="4" id="KW-0479">Metal-binding</keyword>
<evidence type="ECO:0000256" key="2">
    <source>
        <dbReference type="ARBA" id="ARBA00004123"/>
    </source>
</evidence>
<dbReference type="Pfam" id="PF00069">
    <property type="entry name" value="Pkinase"/>
    <property type="match status" value="2"/>
</dbReference>
<dbReference type="InterPro" id="IPR002464">
    <property type="entry name" value="DNA/RNA_helicase_DEAH_CS"/>
</dbReference>
<evidence type="ECO:0000256" key="13">
    <source>
        <dbReference type="ARBA" id="ARBA00044969"/>
    </source>
</evidence>
<feature type="region of interest" description="Disordered" evidence="16">
    <location>
        <begin position="1066"/>
        <end position="1086"/>
    </location>
</feature>
<dbReference type="GO" id="GO:0043139">
    <property type="term" value="F:5'-3' DNA helicase activity"/>
    <property type="evidence" value="ECO:0007669"/>
    <property type="project" value="UniProtKB-EC"/>
</dbReference>
<dbReference type="SMART" id="SM00488">
    <property type="entry name" value="DEXDc2"/>
    <property type="match status" value="1"/>
</dbReference>
<dbReference type="EMBL" id="VCGU01000458">
    <property type="protein sequence ID" value="TRY62784.1"/>
    <property type="molecule type" value="Genomic_DNA"/>
</dbReference>
<dbReference type="GO" id="GO:0004672">
    <property type="term" value="F:protein kinase activity"/>
    <property type="evidence" value="ECO:0007669"/>
    <property type="project" value="InterPro"/>
</dbReference>
<evidence type="ECO:0000256" key="14">
    <source>
        <dbReference type="ARBA" id="ARBA00048954"/>
    </source>
</evidence>
<dbReference type="InterPro" id="IPR006554">
    <property type="entry name" value="Helicase-like_DEXD_c2"/>
</dbReference>
<dbReference type="NCBIfam" id="TIGR00604">
    <property type="entry name" value="rad3"/>
    <property type="match status" value="1"/>
</dbReference>
<dbReference type="SMART" id="SM00220">
    <property type="entry name" value="S_TKc"/>
    <property type="match status" value="1"/>
</dbReference>
<dbReference type="PROSITE" id="PS00690">
    <property type="entry name" value="DEAH_ATP_HELICASE"/>
    <property type="match status" value="1"/>
</dbReference>
<dbReference type="Pfam" id="PF13307">
    <property type="entry name" value="Helicase_C_2"/>
    <property type="match status" value="1"/>
</dbReference>
<dbReference type="EC" id="5.6.2.3" evidence="13"/>
<keyword evidence="8" id="KW-0067">ATP-binding</keyword>
<dbReference type="InterPro" id="IPR006555">
    <property type="entry name" value="ATP-dep_Helicase_C"/>
</dbReference>
<comment type="subcellular location">
    <subcellularLocation>
        <location evidence="2">Nucleus</location>
    </subcellularLocation>
</comment>
<dbReference type="SUPFAM" id="SSF52540">
    <property type="entry name" value="P-loop containing nucleoside triphosphate hydrolases"/>
    <property type="match status" value="2"/>
</dbReference>
<comment type="similarity">
    <text evidence="3">Belongs to the DEAD box helicase family. DEAH subfamily. DDX11/CHL1 sub-subfamily.</text>
</comment>
<keyword evidence="7" id="KW-0347">Helicase</keyword>
<keyword evidence="20" id="KW-1185">Reference proteome</keyword>
<dbReference type="GO" id="GO:0003677">
    <property type="term" value="F:DNA binding"/>
    <property type="evidence" value="ECO:0007669"/>
    <property type="project" value="InterPro"/>
</dbReference>
<evidence type="ECO:0000256" key="3">
    <source>
        <dbReference type="ARBA" id="ARBA00008435"/>
    </source>
</evidence>
<dbReference type="InterPro" id="IPR011009">
    <property type="entry name" value="Kinase-like_dom_sf"/>
</dbReference>
<evidence type="ECO:0000259" key="18">
    <source>
        <dbReference type="PROSITE" id="PS51193"/>
    </source>
</evidence>
<dbReference type="PROSITE" id="PS50011">
    <property type="entry name" value="PROTEIN_KINASE_DOM"/>
    <property type="match status" value="1"/>
</dbReference>
<dbReference type="GO" id="GO:0005634">
    <property type="term" value="C:nucleus"/>
    <property type="evidence" value="ECO:0007669"/>
    <property type="project" value="UniProtKB-SubCell"/>
</dbReference>
<dbReference type="FunFam" id="3.40.50.300:FF:001372">
    <property type="entry name" value="ATP-dependent DNA helicase chl1"/>
    <property type="match status" value="1"/>
</dbReference>
<evidence type="ECO:0000256" key="8">
    <source>
        <dbReference type="ARBA" id="ARBA00022840"/>
    </source>
</evidence>
<comment type="caution">
    <text evidence="19">The sequence shown here is derived from an EMBL/GenBank/DDBJ whole genome shotgun (WGS) entry which is preliminary data.</text>
</comment>
<evidence type="ECO:0000256" key="15">
    <source>
        <dbReference type="SAM" id="Coils"/>
    </source>
</evidence>
<keyword evidence="12" id="KW-0539">Nucleus</keyword>
<reference evidence="19 20" key="1">
    <citation type="journal article" date="2018" name="Nat. Ecol. Evol.">
        <title>Genomic signatures of mitonuclear coevolution across populations of Tigriopus californicus.</title>
        <authorList>
            <person name="Barreto F.S."/>
            <person name="Watson E.T."/>
            <person name="Lima T.G."/>
            <person name="Willett C.S."/>
            <person name="Edmands S."/>
            <person name="Li W."/>
            <person name="Burton R.S."/>
        </authorList>
    </citation>
    <scope>NUCLEOTIDE SEQUENCE [LARGE SCALE GENOMIC DNA]</scope>
    <source>
        <strain evidence="19 20">San Diego</strain>
    </source>
</reference>
<dbReference type="GO" id="GO:0006139">
    <property type="term" value="P:nucleobase-containing compound metabolic process"/>
    <property type="evidence" value="ECO:0007669"/>
    <property type="project" value="InterPro"/>
</dbReference>
<gene>
    <name evidence="19" type="ORF">TCAL_00388</name>
</gene>
<dbReference type="GO" id="GO:0016818">
    <property type="term" value="F:hydrolase activity, acting on acid anhydrides, in phosphorus-containing anhydrides"/>
    <property type="evidence" value="ECO:0007669"/>
    <property type="project" value="InterPro"/>
</dbReference>
<accession>A0A553NBG0</accession>
<dbReference type="PANTHER" id="PTHR11472:SF41">
    <property type="entry name" value="ATP-DEPENDENT DNA HELICASE DDX11-RELATED"/>
    <property type="match status" value="1"/>
</dbReference>
<dbReference type="Gene3D" id="3.40.50.300">
    <property type="entry name" value="P-loop containing nucleotide triphosphate hydrolases"/>
    <property type="match status" value="2"/>
</dbReference>
<evidence type="ECO:0000259" key="17">
    <source>
        <dbReference type="PROSITE" id="PS50011"/>
    </source>
</evidence>
<dbReference type="GO" id="GO:0051536">
    <property type="term" value="F:iron-sulfur cluster binding"/>
    <property type="evidence" value="ECO:0007669"/>
    <property type="project" value="UniProtKB-KW"/>
</dbReference>
<evidence type="ECO:0000256" key="1">
    <source>
        <dbReference type="ARBA" id="ARBA00001966"/>
    </source>
</evidence>
<feature type="domain" description="Protein kinase" evidence="17">
    <location>
        <begin position="29"/>
        <end position="454"/>
    </location>
</feature>
<keyword evidence="5" id="KW-0547">Nucleotide-binding</keyword>
<dbReference type="CDD" id="cd18788">
    <property type="entry name" value="SF2_C_XPD"/>
    <property type="match status" value="1"/>
</dbReference>
<sequence length="1423" mass="161543">MEDDELEDERPVFESGEMIDFSDNGDNSYRIDDLIGEGRCCVVYSAHSVRDNSRVAIKFFKRGSSYEGALQREQYILEMFKDPAHKLVTSFGFHDFKGLHCQVMELLHCNIRQVIFKNDRRGLSPWTLQKFARDILTSLCSLHSSQFVHADLKPANIMWSANEGCFKLLDFGLTFHTSELDLHQIQTKSYQAPEAAKWNAYKDNLKRQRKRKLQGTFGELNRLSENGRVPSNEVAKAKELWPSESSGIFTTSEISPPCTSPTDGPPNSHVLPSMIPDIPPDTLDRALCSSIKTSTSDLSTSETNGSSTPLLQSRRHSTIYMGLPGGSPSCESNSWRQPRRQSAAMGFGRMMLPPPPSRPPPPIVPTEAVDMWSFGCLLFEMVTGSKLIRAGDKLVNVLRPAQVMEMRIGEAEMRLSDHHQEALYEAVKDLITRCLDDDPDTRISSHQALQHDFLMFRTMPKIKEMVLLPSNILMLTDILKDKQGVSESEITDILSDIRSRAEDFGPVTECQAQGNHVYLEFEETNSPFWTSNLAATIQQSHGQQQNQRLARNRKCIMDVTFPFPFPPYDIQKAFMRQLYQVLDQGGFGIFESPTGTGKSMSLICGALTWFNQTESHRKDLLVQRIKQIHQDLDLVQGEDEHEEDWITVETRKRERQNDLRWLKMELEAIEAKEEKIRELKRRRKVIVPKESVQTANSEFDELFRDLQEIREAVKRELASCSGNGDQVFDEEEEAVIVDEYLSEDEGEEGDSNQIFYCSRTHSQLTQFVKEVQKSPFKEDIRLVSLASRQVTCVNPEVKNLPTNALVNERCLDLQKKKTTQHARKETNPKKSKGPGGCPFFKQKNIALLRDQSLLQVMDIEDTLAQGKLIKACPYYSSRMAIEDAQIVVLPYNSLLHKPTRDALGISIKNSIVIVDEAHNLLDTIAHIHSIEISGTQFKEAHKQLQNYMERYRSRLKAKNLLYIKQLIFVLANLIKVLGGKVSGDVNQEIKANPRLIETYELLNEAEIYNMNIFKLVKYVGKSKIGQKLHGFAEKFQNAPKKSNQPEVKKGLQAFLSSVKKCPKGVENTGQTENLDMAADKATPPKSTRSPLNFIAEFLRSLVHMSNEARILVNSQNTLAKSSIKYCLLNPASQFKDLVDQCHSVIVAGGTMQPISEFRDQLFVNAGASLARIQHFSCGHVISRDKILPLTLVHGPSGLPLDFRYGHRDRSEVLDELYRILRNAINIIPGGVVCFFPSYDYESKVFGYFTKMGYIEKLAVKKKVFREPKRSDLMDKVLRDYSLHCVKGALLFSVVGGKMSEGINFNDHLGRCVIMVGLPFPNAHSLELKEKMKYLDQTVAPTDQGRTGGQVHYENLCMKAVNQSIGRAIRHKDDYASILLLDQRYQTPHIQGQLPAWIQEHVQHVNRFPQCLPLLSQFFKSKIN</sequence>
<dbReference type="Proteomes" id="UP000318571">
    <property type="component" value="Chromosome 10"/>
</dbReference>
<dbReference type="InterPro" id="IPR000719">
    <property type="entry name" value="Prot_kinase_dom"/>
</dbReference>
<dbReference type="SUPFAM" id="SSF56112">
    <property type="entry name" value="Protein kinase-like (PK-like)"/>
    <property type="match status" value="2"/>
</dbReference>
<proteinExistence type="inferred from homology"/>
<evidence type="ECO:0000256" key="4">
    <source>
        <dbReference type="ARBA" id="ARBA00022723"/>
    </source>
</evidence>
<keyword evidence="11" id="KW-0413">Isomerase</keyword>
<evidence type="ECO:0000256" key="12">
    <source>
        <dbReference type="ARBA" id="ARBA00023242"/>
    </source>
</evidence>
<evidence type="ECO:0000256" key="7">
    <source>
        <dbReference type="ARBA" id="ARBA00022806"/>
    </source>
</evidence>
<dbReference type="GO" id="GO:0006974">
    <property type="term" value="P:DNA damage response"/>
    <property type="evidence" value="ECO:0007669"/>
    <property type="project" value="UniProtKB-ARBA"/>
</dbReference>
<dbReference type="InterPro" id="IPR045028">
    <property type="entry name" value="DinG/Rad3-like"/>
</dbReference>
<comment type="catalytic activity">
    <reaction evidence="14">
        <text>ATP + H2O = ADP + phosphate + H(+)</text>
        <dbReference type="Rhea" id="RHEA:13065"/>
        <dbReference type="ChEBI" id="CHEBI:15377"/>
        <dbReference type="ChEBI" id="CHEBI:15378"/>
        <dbReference type="ChEBI" id="CHEBI:30616"/>
        <dbReference type="ChEBI" id="CHEBI:43474"/>
        <dbReference type="ChEBI" id="CHEBI:456216"/>
        <dbReference type="EC" id="5.6.2.3"/>
    </reaction>
</comment>
<evidence type="ECO:0000313" key="19">
    <source>
        <dbReference type="EMBL" id="TRY62784.1"/>
    </source>
</evidence>
<evidence type="ECO:0000256" key="9">
    <source>
        <dbReference type="ARBA" id="ARBA00023004"/>
    </source>
</evidence>
<comment type="cofactor">
    <cofactor evidence="1">
        <name>[4Fe-4S] cluster</name>
        <dbReference type="ChEBI" id="CHEBI:49883"/>
    </cofactor>
</comment>
<dbReference type="STRING" id="6832.A0A553NBG0"/>
<dbReference type="GO" id="GO:0034085">
    <property type="term" value="P:establishment of sister chromatid cohesion"/>
    <property type="evidence" value="ECO:0007669"/>
    <property type="project" value="TreeGrafter"/>
</dbReference>
<feature type="domain" description="Helicase ATP-binding" evidence="18">
    <location>
        <begin position="557"/>
        <end position="967"/>
    </location>
</feature>
<dbReference type="GO" id="GO:0046872">
    <property type="term" value="F:metal ion binding"/>
    <property type="evidence" value="ECO:0007669"/>
    <property type="project" value="UniProtKB-KW"/>
</dbReference>
<dbReference type="InterPro" id="IPR013020">
    <property type="entry name" value="Rad3/Chl1-like"/>
</dbReference>
<evidence type="ECO:0000256" key="5">
    <source>
        <dbReference type="ARBA" id="ARBA00022741"/>
    </source>
</evidence>
<dbReference type="PANTHER" id="PTHR11472">
    <property type="entry name" value="DNA REPAIR DEAD HELICASE RAD3/XP-D SUBFAMILY MEMBER"/>
    <property type="match status" value="1"/>
</dbReference>
<keyword evidence="15" id="KW-0175">Coiled coil</keyword>
<evidence type="ECO:0000256" key="11">
    <source>
        <dbReference type="ARBA" id="ARBA00023235"/>
    </source>
</evidence>
<feature type="region of interest" description="Disordered" evidence="16">
    <location>
        <begin position="816"/>
        <end position="836"/>
    </location>
</feature>
<protein>
    <recommendedName>
        <fullName evidence="13">DNA 5'-3' helicase</fullName>
        <ecNumber evidence="13">5.6.2.3</ecNumber>
    </recommendedName>
</protein>
<name>A0A553NBG0_TIGCA</name>
<dbReference type="InterPro" id="IPR014013">
    <property type="entry name" value="Helic_SF1/SF2_ATP-bd_DinG/Rad3"/>
</dbReference>
<keyword evidence="10" id="KW-0411">Iron-sulfur</keyword>
<dbReference type="Gene3D" id="1.10.510.10">
    <property type="entry name" value="Transferase(Phosphotransferase) domain 1"/>
    <property type="match status" value="2"/>
</dbReference>
<feature type="coiled-coil region" evidence="15">
    <location>
        <begin position="652"/>
        <end position="712"/>
    </location>
</feature>
<dbReference type="InterPro" id="IPR027417">
    <property type="entry name" value="P-loop_NTPase"/>
</dbReference>
<organism evidence="19 20">
    <name type="scientific">Tigriopus californicus</name>
    <name type="common">Marine copepod</name>
    <dbReference type="NCBI Taxonomy" id="6832"/>
    <lineage>
        <taxon>Eukaryota</taxon>
        <taxon>Metazoa</taxon>
        <taxon>Ecdysozoa</taxon>
        <taxon>Arthropoda</taxon>
        <taxon>Crustacea</taxon>
        <taxon>Multicrustacea</taxon>
        <taxon>Hexanauplia</taxon>
        <taxon>Copepoda</taxon>
        <taxon>Harpacticoida</taxon>
        <taxon>Harpacticidae</taxon>
        <taxon>Tigriopus</taxon>
    </lineage>
</organism>
<dbReference type="Pfam" id="PF06733">
    <property type="entry name" value="DEAD_2"/>
    <property type="match status" value="1"/>
</dbReference>
<evidence type="ECO:0000256" key="6">
    <source>
        <dbReference type="ARBA" id="ARBA00022801"/>
    </source>
</evidence>
<evidence type="ECO:0000313" key="20">
    <source>
        <dbReference type="Proteomes" id="UP000318571"/>
    </source>
</evidence>